<evidence type="ECO:0000256" key="1">
    <source>
        <dbReference type="ARBA" id="ARBA00023125"/>
    </source>
</evidence>
<dbReference type="PANTHER" id="PTHR30055">
    <property type="entry name" value="HTH-TYPE TRANSCRIPTIONAL REGULATOR RUTR"/>
    <property type="match status" value="1"/>
</dbReference>
<evidence type="ECO:0000256" key="2">
    <source>
        <dbReference type="PROSITE-ProRule" id="PRU00335"/>
    </source>
</evidence>
<comment type="caution">
    <text evidence="5">The sequence shown here is derived from an EMBL/GenBank/DDBJ whole genome shotgun (WGS) entry which is preliminary data.</text>
</comment>
<dbReference type="InterPro" id="IPR050109">
    <property type="entry name" value="HTH-type_TetR-like_transc_reg"/>
</dbReference>
<dbReference type="RefSeq" id="WP_232392561.1">
    <property type="nucleotide sequence ID" value="NZ_JBIUWZ010000015.1"/>
</dbReference>
<feature type="region of interest" description="Disordered" evidence="3">
    <location>
        <begin position="56"/>
        <end position="85"/>
    </location>
</feature>
<organism evidence="5 6">
    <name type="scientific">Pseudomonas sivasensis</name>
    <dbReference type="NCBI Taxonomy" id="1880678"/>
    <lineage>
        <taxon>Bacteria</taxon>
        <taxon>Pseudomonadati</taxon>
        <taxon>Pseudomonadota</taxon>
        <taxon>Gammaproteobacteria</taxon>
        <taxon>Pseudomonadales</taxon>
        <taxon>Pseudomonadaceae</taxon>
        <taxon>Pseudomonas</taxon>
    </lineage>
</organism>
<dbReference type="InterPro" id="IPR001647">
    <property type="entry name" value="HTH_TetR"/>
</dbReference>
<dbReference type="PANTHER" id="PTHR30055:SF181">
    <property type="entry name" value="BLR6905 PROTEIN"/>
    <property type="match status" value="1"/>
</dbReference>
<keyword evidence="1 2" id="KW-0238">DNA-binding</keyword>
<dbReference type="PROSITE" id="PS50977">
    <property type="entry name" value="HTH_TETR_2"/>
    <property type="match status" value="1"/>
</dbReference>
<gene>
    <name evidence="5" type="ORF">ACIOWJ_12760</name>
</gene>
<dbReference type="Gene3D" id="1.10.357.10">
    <property type="entry name" value="Tetracycline Repressor, domain 2"/>
    <property type="match status" value="1"/>
</dbReference>
<feature type="DNA-binding region" description="H-T-H motif" evidence="2">
    <location>
        <begin position="106"/>
        <end position="125"/>
    </location>
</feature>
<dbReference type="EMBL" id="JBIUWZ010000015">
    <property type="protein sequence ID" value="MFJ2678948.1"/>
    <property type="molecule type" value="Genomic_DNA"/>
</dbReference>
<evidence type="ECO:0000313" key="5">
    <source>
        <dbReference type="EMBL" id="MFJ2678948.1"/>
    </source>
</evidence>
<evidence type="ECO:0000259" key="4">
    <source>
        <dbReference type="PROSITE" id="PS50977"/>
    </source>
</evidence>
<evidence type="ECO:0000256" key="3">
    <source>
        <dbReference type="SAM" id="MobiDB-lite"/>
    </source>
</evidence>
<dbReference type="Pfam" id="PF00440">
    <property type="entry name" value="TetR_N"/>
    <property type="match status" value="1"/>
</dbReference>
<dbReference type="PRINTS" id="PR00455">
    <property type="entry name" value="HTHTETR"/>
</dbReference>
<keyword evidence="6" id="KW-1185">Reference proteome</keyword>
<dbReference type="SUPFAM" id="SSF46689">
    <property type="entry name" value="Homeodomain-like"/>
    <property type="match status" value="1"/>
</dbReference>
<proteinExistence type="predicted"/>
<protein>
    <submittedName>
        <fullName evidence="5">TetR/AcrR family transcriptional regulator</fullName>
    </submittedName>
</protein>
<feature type="domain" description="HTH tetR-type" evidence="4">
    <location>
        <begin position="84"/>
        <end position="143"/>
    </location>
</feature>
<name>A0ABW8DZB2_9PSED</name>
<dbReference type="InterPro" id="IPR009057">
    <property type="entry name" value="Homeodomain-like_sf"/>
</dbReference>
<accession>A0ABW8DZB2</accession>
<sequence>MNNYRMVIIGQKINRSIVIYQSVISERGATFHCKASHLVYQAIVYRYAESMIRSPQSKRKCAPTETIDDSSRPTPNKRKRMPPQEREREIIEEAVRFFAEVGFEGTLRELAERLGITHQNLFRYFATKEALIDRVYQEVYLSRWQPEWEAMLKQPGKTLEARLIDFYKAYLPAIFRYDWVRIFIFAGLKGVGISQRYLSLIQTKVIEPVAMELRELSCEKPPGETLSSAELEVAWGLHGELFYLAQRRWVYDMTVPEDLDRFIEISIIRFLHGAPAAMQALTRDGAN</sequence>
<evidence type="ECO:0000313" key="6">
    <source>
        <dbReference type="Proteomes" id="UP001617213"/>
    </source>
</evidence>
<dbReference type="Proteomes" id="UP001617213">
    <property type="component" value="Unassembled WGS sequence"/>
</dbReference>
<reference evidence="5 6" key="1">
    <citation type="submission" date="2024-10" db="EMBL/GenBank/DDBJ databases">
        <title>The Natural Products Discovery Center: Release of the First 8490 Sequenced Strains for Exploring Actinobacteria Biosynthetic Diversity.</title>
        <authorList>
            <person name="Kalkreuter E."/>
            <person name="Kautsar S.A."/>
            <person name="Yang D."/>
            <person name="Bader C.D."/>
            <person name="Teijaro C.N."/>
            <person name="Fluegel L."/>
            <person name="Davis C.M."/>
            <person name="Simpson J.R."/>
            <person name="Lauterbach L."/>
            <person name="Steele A.D."/>
            <person name="Gui C."/>
            <person name="Meng S."/>
            <person name="Li G."/>
            <person name="Viehrig K."/>
            <person name="Ye F."/>
            <person name="Su P."/>
            <person name="Kiefer A.F."/>
            <person name="Nichols A."/>
            <person name="Cepeda A.J."/>
            <person name="Yan W."/>
            <person name="Fan B."/>
            <person name="Jiang Y."/>
            <person name="Adhikari A."/>
            <person name="Zheng C.-J."/>
            <person name="Schuster L."/>
            <person name="Cowan T.M."/>
            <person name="Smanski M.J."/>
            <person name="Chevrette M.G."/>
            <person name="De Carvalho L.P.S."/>
            <person name="Shen B."/>
        </authorList>
    </citation>
    <scope>NUCLEOTIDE SEQUENCE [LARGE SCALE GENOMIC DNA]</scope>
    <source>
        <strain evidence="5 6">NPDC087581</strain>
    </source>
</reference>